<sequence length="107" mass="11818">MSEQIHFPTEAAAQTALKKTGFSLGTSQRDDPRGIMHGDFCIMKWRNLDAKDKEDLHGAHVRKFRDGPVTITLKPNCPSRAATALRRAAAEAVAAQPTDHERIARVL</sequence>
<accession>A0ABZ0HLF9</accession>
<name>A0ABZ0HLF9_TRISK</name>
<dbReference type="EMBL" id="CP136704">
    <property type="protein sequence ID" value="WOI34741.1"/>
    <property type="molecule type" value="Genomic_DNA"/>
</dbReference>
<reference evidence="1 2" key="1">
    <citation type="submission" date="2023-10" db="EMBL/GenBank/DDBJ databases">
        <title>Eight complete genome sequences of bacteria isolated from laboratory stock of Giant Kelp gametophytes.</title>
        <authorList>
            <person name="Tolentino B."/>
            <person name="Nuzhdin S."/>
        </authorList>
    </citation>
    <scope>NUCLEOTIDE SEQUENCE [LARGE SCALE GENOMIC DNA]</scope>
    <source>
        <strain evidence="1 2">LC.270.F.C4</strain>
    </source>
</reference>
<evidence type="ECO:0000313" key="1">
    <source>
        <dbReference type="EMBL" id="WOI34741.1"/>
    </source>
</evidence>
<gene>
    <name evidence="1" type="ORF">R1T40_08455</name>
</gene>
<organism evidence="1 2">
    <name type="scientific">Tritonibacter scottomollicae</name>
    <name type="common">Epibacterium scottomollicae</name>
    <dbReference type="NCBI Taxonomy" id="483013"/>
    <lineage>
        <taxon>Bacteria</taxon>
        <taxon>Pseudomonadati</taxon>
        <taxon>Pseudomonadota</taxon>
        <taxon>Alphaproteobacteria</taxon>
        <taxon>Rhodobacterales</taxon>
        <taxon>Paracoccaceae</taxon>
        <taxon>Tritonibacter</taxon>
    </lineage>
</organism>
<protein>
    <submittedName>
        <fullName evidence="1">Uncharacterized protein</fullName>
    </submittedName>
</protein>
<dbReference type="Proteomes" id="UP001302666">
    <property type="component" value="Chromosome"/>
</dbReference>
<keyword evidence="2" id="KW-1185">Reference proteome</keyword>
<evidence type="ECO:0000313" key="2">
    <source>
        <dbReference type="Proteomes" id="UP001302666"/>
    </source>
</evidence>
<dbReference type="RefSeq" id="WP_317386579.1">
    <property type="nucleotide sequence ID" value="NZ_CP136704.1"/>
</dbReference>
<proteinExistence type="predicted"/>